<dbReference type="SUPFAM" id="SSF81321">
    <property type="entry name" value="Family A G protein-coupled receptor-like"/>
    <property type="match status" value="1"/>
</dbReference>
<protein>
    <submittedName>
        <fullName evidence="13">Mas-related G-protein coupled receptor member X1-like</fullName>
    </submittedName>
</protein>
<feature type="transmembrane region" description="Helical" evidence="10">
    <location>
        <begin position="98"/>
        <end position="118"/>
    </location>
</feature>
<dbReference type="GeneID" id="116525363"/>
<feature type="domain" description="G-protein coupled receptors family 1 profile" evidence="11">
    <location>
        <begin position="45"/>
        <end position="273"/>
    </location>
</feature>
<feature type="transmembrane region" description="Helical" evidence="10">
    <location>
        <begin position="215"/>
        <end position="245"/>
    </location>
</feature>
<accession>A0A6J3EVN5</accession>
<feature type="transmembrane region" description="Helical" evidence="10">
    <location>
        <begin position="29"/>
        <end position="53"/>
    </location>
</feature>
<evidence type="ECO:0000256" key="5">
    <source>
        <dbReference type="ARBA" id="ARBA00023136"/>
    </source>
</evidence>
<dbReference type="RefSeq" id="XP_032097056.1">
    <property type="nucleotide sequence ID" value="XM_032241165.1"/>
</dbReference>
<dbReference type="InterPro" id="IPR000276">
    <property type="entry name" value="GPCR_Rhodpsn"/>
</dbReference>
<keyword evidence="12" id="KW-1185">Reference proteome</keyword>
<keyword evidence="7 8" id="KW-0807">Transducer</keyword>
<evidence type="ECO:0000256" key="7">
    <source>
        <dbReference type="ARBA" id="ARBA00023224"/>
    </source>
</evidence>
<keyword evidence="2 8" id="KW-0812">Transmembrane</keyword>
<keyword evidence="5 10" id="KW-0472">Membrane</keyword>
<dbReference type="Pfam" id="PF00001">
    <property type="entry name" value="7tm_1"/>
    <property type="match status" value="1"/>
</dbReference>
<dbReference type="FunFam" id="1.20.1070.10:FF:000140">
    <property type="entry name" value="Mas-related G-protein coupled receptor member X2"/>
    <property type="match status" value="1"/>
</dbReference>
<keyword evidence="6 8" id="KW-0675">Receptor</keyword>
<dbReference type="AlphaFoldDB" id="A0A6J3EVN5"/>
<feature type="region of interest" description="Disordered" evidence="9">
    <location>
        <begin position="302"/>
        <end position="335"/>
    </location>
</feature>
<evidence type="ECO:0000256" key="3">
    <source>
        <dbReference type="ARBA" id="ARBA00022989"/>
    </source>
</evidence>
<evidence type="ECO:0000256" key="8">
    <source>
        <dbReference type="RuleBase" id="RU000688"/>
    </source>
</evidence>
<organism evidence="12 13">
    <name type="scientific">Sapajus apella</name>
    <name type="common">Brown-capped capuchin</name>
    <name type="synonym">Cebus apella</name>
    <dbReference type="NCBI Taxonomy" id="9515"/>
    <lineage>
        <taxon>Eukaryota</taxon>
        <taxon>Metazoa</taxon>
        <taxon>Chordata</taxon>
        <taxon>Craniata</taxon>
        <taxon>Vertebrata</taxon>
        <taxon>Euteleostomi</taxon>
        <taxon>Mammalia</taxon>
        <taxon>Eutheria</taxon>
        <taxon>Euarchontoglires</taxon>
        <taxon>Primates</taxon>
        <taxon>Haplorrhini</taxon>
        <taxon>Platyrrhini</taxon>
        <taxon>Cebidae</taxon>
        <taxon>Cebinae</taxon>
        <taxon>Sapajus</taxon>
    </lineage>
</organism>
<evidence type="ECO:0000256" key="2">
    <source>
        <dbReference type="ARBA" id="ARBA00022692"/>
    </source>
</evidence>
<keyword evidence="3 10" id="KW-1133">Transmembrane helix</keyword>
<sequence length="335" mass="37900">MDPTIPALGTELTPINGPKKPFCNEQTRILTVVLMWIISLVGLTGNALVLWLLGFRVRRNAFSTYILNLAAADFLFLSSHVIQSLLNFINIIHPISKFLYPMIMLSYFAGLSMLSAISTERCVSVLWPVWYRCRRPAHLSAVVCALLWALSLLRSILEWMFCGFLFSDAYSVLCQTSDFITVAWLIFLFVVLCGSSLVLLVRILCGSRKMPLTRLYVTILLTVLVFLLCGLPFGVVFYLFFWIPVDFVVLYCHVRPVFTFLSSLNSSANPIIYFFVGSFRQRQNWKTLKLVLQRALQDTPEVEESGGRLPQETLELSGSRLGSERQPLPCQSDGT</sequence>
<reference evidence="13" key="1">
    <citation type="submission" date="2025-08" db="UniProtKB">
        <authorList>
            <consortium name="RefSeq"/>
        </authorList>
    </citation>
    <scope>IDENTIFICATION</scope>
    <source>
        <tissue evidence="13">Blood</tissue>
    </source>
</reference>
<feature type="transmembrane region" description="Helical" evidence="10">
    <location>
        <begin position="65"/>
        <end position="86"/>
    </location>
</feature>
<dbReference type="PANTHER" id="PTHR11334:SF34">
    <property type="entry name" value="MAS-RELATED G-PROTEIN COUPLED RECEPTOR MEMBER X3"/>
    <property type="match status" value="1"/>
</dbReference>
<evidence type="ECO:0000313" key="13">
    <source>
        <dbReference type="RefSeq" id="XP_032097056.1"/>
    </source>
</evidence>
<comment type="similarity">
    <text evidence="8">Belongs to the G-protein coupled receptor 1 family.</text>
</comment>
<dbReference type="PRINTS" id="PR00237">
    <property type="entry name" value="GPCRRHODOPSN"/>
</dbReference>
<evidence type="ECO:0000313" key="12">
    <source>
        <dbReference type="Proteomes" id="UP000504640"/>
    </source>
</evidence>
<feature type="transmembrane region" description="Helical" evidence="10">
    <location>
        <begin position="139"/>
        <end position="167"/>
    </location>
</feature>
<dbReference type="PRINTS" id="PR02108">
    <property type="entry name" value="MRGPCRFAMILY"/>
</dbReference>
<dbReference type="GO" id="GO:0004930">
    <property type="term" value="F:G protein-coupled receptor activity"/>
    <property type="evidence" value="ECO:0007669"/>
    <property type="project" value="UniProtKB-KW"/>
</dbReference>
<name>A0A6J3EVN5_SAPAP</name>
<dbReference type="Proteomes" id="UP000504640">
    <property type="component" value="Unplaced"/>
</dbReference>
<evidence type="ECO:0000256" key="4">
    <source>
        <dbReference type="ARBA" id="ARBA00023040"/>
    </source>
</evidence>
<evidence type="ECO:0000256" key="10">
    <source>
        <dbReference type="SAM" id="Phobius"/>
    </source>
</evidence>
<dbReference type="GO" id="GO:0005886">
    <property type="term" value="C:plasma membrane"/>
    <property type="evidence" value="ECO:0007669"/>
    <property type="project" value="UniProtKB-SubCell"/>
</dbReference>
<dbReference type="Gene3D" id="1.20.1070.10">
    <property type="entry name" value="Rhodopsin 7-helix transmembrane proteins"/>
    <property type="match status" value="1"/>
</dbReference>
<dbReference type="PROSITE" id="PS00237">
    <property type="entry name" value="G_PROTEIN_RECEP_F1_1"/>
    <property type="match status" value="1"/>
</dbReference>
<dbReference type="PANTHER" id="PTHR11334">
    <property type="entry name" value="MAS-RELATED G-PROTEIN COUPLED RECEPTOR"/>
    <property type="match status" value="1"/>
</dbReference>
<evidence type="ECO:0000256" key="1">
    <source>
        <dbReference type="ARBA" id="ARBA00004651"/>
    </source>
</evidence>
<gene>
    <name evidence="13" type="primary">LOC116525363</name>
</gene>
<evidence type="ECO:0000256" key="6">
    <source>
        <dbReference type="ARBA" id="ARBA00023170"/>
    </source>
</evidence>
<keyword evidence="4 8" id="KW-0297">G-protein coupled receptor</keyword>
<evidence type="ECO:0000256" key="9">
    <source>
        <dbReference type="SAM" id="MobiDB-lite"/>
    </source>
</evidence>
<feature type="transmembrane region" description="Helical" evidence="10">
    <location>
        <begin position="179"/>
        <end position="203"/>
    </location>
</feature>
<evidence type="ECO:0000259" key="11">
    <source>
        <dbReference type="PROSITE" id="PS50262"/>
    </source>
</evidence>
<proteinExistence type="inferred from homology"/>
<dbReference type="InterPro" id="IPR017452">
    <property type="entry name" value="GPCR_Rhodpsn_7TM"/>
</dbReference>
<dbReference type="InterPro" id="IPR026234">
    <property type="entry name" value="MRGPCRFAMILY"/>
</dbReference>
<feature type="transmembrane region" description="Helical" evidence="10">
    <location>
        <begin position="257"/>
        <end position="276"/>
    </location>
</feature>
<dbReference type="CDD" id="cd15106">
    <property type="entry name" value="7tmA_MrgprX-like"/>
    <property type="match status" value="1"/>
</dbReference>
<comment type="subcellular location">
    <subcellularLocation>
        <location evidence="1">Cell membrane</location>
        <topology evidence="1">Multi-pass membrane protein</topology>
    </subcellularLocation>
</comment>
<dbReference type="PROSITE" id="PS50262">
    <property type="entry name" value="G_PROTEIN_RECEP_F1_2"/>
    <property type="match status" value="1"/>
</dbReference>